<dbReference type="InterPro" id="IPR036237">
    <property type="entry name" value="Xyl_isomerase-like_sf"/>
</dbReference>
<dbReference type="STRING" id="641238.SAMN04490244_1246"/>
<sequence length="268" mass="28920">MDFAINHISAPSLPLQAFFAMVRRLGANRVEIRNDTPDVMNSVAPEEVRAAAGAAGVEILSINALYPFNVWSGDLPERAVKMADYARDCGAKALVMCPLNDGTPVARAELVAALRAMAPILRDRGLTGLVEPLGFPISSLRTKGAAIDAIRAAGSTDVYRIMHDTFHHHLAGEGELYPDWTGLVHISGVTDPEVAVEDMLDAHRGLVDDGDRLENIPQLRALLDGGYRGPISFEPFAEEVHALADPEAALRESMEFVASRTERSASAR</sequence>
<accession>A0A1H9XAM2</accession>
<dbReference type="RefSeq" id="WP_092696443.1">
    <property type="nucleotide sequence ID" value="NZ_FOGU01000024.1"/>
</dbReference>
<evidence type="ECO:0000313" key="3">
    <source>
        <dbReference type="Proteomes" id="UP000198885"/>
    </source>
</evidence>
<dbReference type="EMBL" id="FOGU01000024">
    <property type="protein sequence ID" value="SES43185.1"/>
    <property type="molecule type" value="Genomic_DNA"/>
</dbReference>
<dbReference type="GO" id="GO:0016853">
    <property type="term" value="F:isomerase activity"/>
    <property type="evidence" value="ECO:0007669"/>
    <property type="project" value="UniProtKB-KW"/>
</dbReference>
<dbReference type="OrthoDB" id="2274384at2"/>
<dbReference type="SUPFAM" id="SSF51658">
    <property type="entry name" value="Xylose isomerase-like"/>
    <property type="match status" value="1"/>
</dbReference>
<dbReference type="Proteomes" id="UP000198885">
    <property type="component" value="Unassembled WGS sequence"/>
</dbReference>
<dbReference type="PANTHER" id="PTHR12110">
    <property type="entry name" value="HYDROXYPYRUVATE ISOMERASE"/>
    <property type="match status" value="1"/>
</dbReference>
<proteinExistence type="predicted"/>
<feature type="domain" description="Xylose isomerase-like TIM barrel" evidence="1">
    <location>
        <begin position="19"/>
        <end position="258"/>
    </location>
</feature>
<gene>
    <name evidence="2" type="ORF">SAMN04490244_1246</name>
</gene>
<keyword evidence="2" id="KW-0413">Isomerase</keyword>
<protein>
    <submittedName>
        <fullName evidence="2">2-keto-myo-inositol isomerase</fullName>
    </submittedName>
</protein>
<reference evidence="2 3" key="1">
    <citation type="submission" date="2016-10" db="EMBL/GenBank/DDBJ databases">
        <authorList>
            <person name="de Groot N.N."/>
        </authorList>
    </citation>
    <scope>NUCLEOTIDE SEQUENCE [LARGE SCALE GENOMIC DNA]</scope>
    <source>
        <strain evidence="2 3">DSM 23042</strain>
    </source>
</reference>
<organism evidence="2 3">
    <name type="scientific">Tranquillimonas rosea</name>
    <dbReference type="NCBI Taxonomy" id="641238"/>
    <lineage>
        <taxon>Bacteria</taxon>
        <taxon>Pseudomonadati</taxon>
        <taxon>Pseudomonadota</taxon>
        <taxon>Alphaproteobacteria</taxon>
        <taxon>Rhodobacterales</taxon>
        <taxon>Roseobacteraceae</taxon>
        <taxon>Tranquillimonas</taxon>
    </lineage>
</organism>
<keyword evidence="3" id="KW-1185">Reference proteome</keyword>
<name>A0A1H9XAM2_9RHOB</name>
<dbReference type="Pfam" id="PF01261">
    <property type="entry name" value="AP_endonuc_2"/>
    <property type="match status" value="1"/>
</dbReference>
<evidence type="ECO:0000259" key="1">
    <source>
        <dbReference type="Pfam" id="PF01261"/>
    </source>
</evidence>
<dbReference type="PIRSF" id="PIRSF036778">
    <property type="entry name" value="UCP036778"/>
    <property type="match status" value="1"/>
</dbReference>
<dbReference type="AlphaFoldDB" id="A0A1H9XAM2"/>
<dbReference type="InterPro" id="IPR014621">
    <property type="entry name" value="UCP036778_sugar_epimerase"/>
</dbReference>
<dbReference type="InterPro" id="IPR050312">
    <property type="entry name" value="IolE/XylAMocC-like"/>
</dbReference>
<evidence type="ECO:0000313" key="2">
    <source>
        <dbReference type="EMBL" id="SES43185.1"/>
    </source>
</evidence>
<dbReference type="Gene3D" id="3.20.20.150">
    <property type="entry name" value="Divalent-metal-dependent TIM barrel enzymes"/>
    <property type="match status" value="1"/>
</dbReference>
<dbReference type="InterPro" id="IPR013022">
    <property type="entry name" value="Xyl_isomerase-like_TIM-brl"/>
</dbReference>